<feature type="transmembrane region" description="Helical" evidence="1">
    <location>
        <begin position="67"/>
        <end position="83"/>
    </location>
</feature>
<dbReference type="InterPro" id="IPR029060">
    <property type="entry name" value="PIN-like_dom_sf"/>
</dbReference>
<protein>
    <recommendedName>
        <fullName evidence="2">PIN domain-containing protein</fullName>
    </recommendedName>
</protein>
<name>A0A429Y6Y6_9BACI</name>
<dbReference type="EMBL" id="QYTV02000001">
    <property type="protein sequence ID" value="RST77186.1"/>
    <property type="molecule type" value="Genomic_DNA"/>
</dbReference>
<keyword evidence="1" id="KW-0812">Transmembrane</keyword>
<comment type="caution">
    <text evidence="3">The sequence shown here is derived from an EMBL/GenBank/DDBJ whole genome shotgun (WGS) entry which is preliminary data.</text>
</comment>
<evidence type="ECO:0000313" key="4">
    <source>
        <dbReference type="Proteomes" id="UP000287156"/>
    </source>
</evidence>
<organism evidence="3 4">
    <name type="scientific">Siminovitchia acidinfaciens</name>
    <dbReference type="NCBI Taxonomy" id="2321395"/>
    <lineage>
        <taxon>Bacteria</taxon>
        <taxon>Bacillati</taxon>
        <taxon>Bacillota</taxon>
        <taxon>Bacilli</taxon>
        <taxon>Bacillales</taxon>
        <taxon>Bacillaceae</taxon>
        <taxon>Siminovitchia</taxon>
    </lineage>
</organism>
<dbReference type="AlphaFoldDB" id="A0A429Y6Y6"/>
<evidence type="ECO:0000259" key="2">
    <source>
        <dbReference type="Pfam" id="PF13638"/>
    </source>
</evidence>
<feature type="transmembrane region" description="Helical" evidence="1">
    <location>
        <begin position="95"/>
        <end position="115"/>
    </location>
</feature>
<dbReference type="Gene3D" id="3.40.50.1010">
    <property type="entry name" value="5'-nuclease"/>
    <property type="match status" value="1"/>
</dbReference>
<dbReference type="Proteomes" id="UP000287156">
    <property type="component" value="Unassembled WGS sequence"/>
</dbReference>
<proteinExistence type="predicted"/>
<dbReference type="Pfam" id="PF13638">
    <property type="entry name" value="PIN_4"/>
    <property type="match status" value="1"/>
</dbReference>
<keyword evidence="1" id="KW-0472">Membrane</keyword>
<accession>A0A429Y6Y6</accession>
<dbReference type="SUPFAM" id="SSF88723">
    <property type="entry name" value="PIN domain-like"/>
    <property type="match status" value="1"/>
</dbReference>
<evidence type="ECO:0000256" key="1">
    <source>
        <dbReference type="SAM" id="Phobius"/>
    </source>
</evidence>
<dbReference type="RefSeq" id="WP_126046942.1">
    <property type="nucleotide sequence ID" value="NZ_QYTV02000001.1"/>
</dbReference>
<dbReference type="OrthoDB" id="2676585at2"/>
<evidence type="ECO:0000313" key="3">
    <source>
        <dbReference type="EMBL" id="RST77186.1"/>
    </source>
</evidence>
<dbReference type="InterPro" id="IPR002716">
    <property type="entry name" value="PIN_dom"/>
</dbReference>
<keyword evidence="4" id="KW-1185">Reference proteome</keyword>
<feature type="domain" description="PIN" evidence="2">
    <location>
        <begin position="149"/>
        <end position="273"/>
    </location>
</feature>
<sequence>MGISYLLKDYTEQFGLWITYYALLHTVGILYFWKIHHKIFKSRPIGLRAVILSLIGFGFGQAYNRQVVKAVIFSALIPIAIFIQRNGLFFEEDTIRNITVVAILLCLIDAGISAISGKRRAERQYRNKEVMKKAQLVKKYSQGDHQFGVDTNILMHEPDLLVYLMEKENFKLNMSMMVFNELDGLKKNDNPITRKKAQLAFDIIEEFQQRGQLKILKTPKTDDIRKYGLGGSPDEKIIGTYLRERDNGMLNLVFLSNDKGARIIARNVGMPVAEL</sequence>
<keyword evidence="1" id="KW-1133">Transmembrane helix</keyword>
<reference evidence="3" key="1">
    <citation type="submission" date="2018-12" db="EMBL/GenBank/DDBJ databases">
        <authorList>
            <person name="Sun L."/>
            <person name="Chen Z."/>
        </authorList>
    </citation>
    <scope>NUCLEOTIDE SEQUENCE [LARGE SCALE GENOMIC DNA]</scope>
    <source>
        <strain evidence="3">3-2-2</strain>
    </source>
</reference>
<feature type="transmembrane region" description="Helical" evidence="1">
    <location>
        <begin position="45"/>
        <end position="61"/>
    </location>
</feature>
<feature type="transmembrane region" description="Helical" evidence="1">
    <location>
        <begin position="14"/>
        <end position="33"/>
    </location>
</feature>
<gene>
    <name evidence="3" type="ORF">D4T97_001425</name>
</gene>